<dbReference type="Gene3D" id="6.10.340.10">
    <property type="match status" value="1"/>
</dbReference>
<dbReference type="GO" id="GO:0007165">
    <property type="term" value="P:signal transduction"/>
    <property type="evidence" value="ECO:0007669"/>
    <property type="project" value="InterPro"/>
</dbReference>
<dbReference type="SMART" id="SM00304">
    <property type="entry name" value="HAMP"/>
    <property type="match status" value="1"/>
</dbReference>
<evidence type="ECO:0000313" key="5">
    <source>
        <dbReference type="Proteomes" id="UP000001508"/>
    </source>
</evidence>
<feature type="transmembrane region" description="Helical" evidence="2">
    <location>
        <begin position="70"/>
        <end position="93"/>
    </location>
</feature>
<proteinExistence type="predicted"/>
<organism evidence="4 5">
    <name type="scientific">Desulfurivibrio alkaliphilus (strain DSM 19089 / UNIQEM U267 / AHT2)</name>
    <dbReference type="NCBI Taxonomy" id="589865"/>
    <lineage>
        <taxon>Bacteria</taxon>
        <taxon>Pseudomonadati</taxon>
        <taxon>Thermodesulfobacteriota</taxon>
        <taxon>Desulfobulbia</taxon>
        <taxon>Desulfobulbales</taxon>
        <taxon>Desulfobulbaceae</taxon>
        <taxon>Desulfurivibrio</taxon>
    </lineage>
</organism>
<dbReference type="InParanoid" id="D6Z1M7"/>
<evidence type="ECO:0000313" key="4">
    <source>
        <dbReference type="EMBL" id="ADH85452.1"/>
    </source>
</evidence>
<keyword evidence="2" id="KW-1133">Transmembrane helix</keyword>
<sequence length="181" mass="20289">MAVSAQDHKQRKMLNLAVKRDLQRWLLGRIFGVVLLSVLLAVLILFIYSWRELGSSFYEAHFTIRQVSDLLWLAMATGGAISLLGGALLALFLPQKIAGPLYRIERELERVRQGDLTVQIKLRRGDPLPEIAAGLNGTLAELRLRVQQLQEACRQVNAGGEQPAAEHLAQLCRELQQLKTK</sequence>
<feature type="transmembrane region" description="Helical" evidence="2">
    <location>
        <begin position="26"/>
        <end position="50"/>
    </location>
</feature>
<gene>
    <name evidence="4" type="ordered locus">DaAHT2_0748</name>
</gene>
<keyword evidence="5" id="KW-1185">Reference proteome</keyword>
<feature type="domain" description="HAMP" evidence="3">
    <location>
        <begin position="95"/>
        <end position="147"/>
    </location>
</feature>
<evidence type="ECO:0000256" key="1">
    <source>
        <dbReference type="SAM" id="Coils"/>
    </source>
</evidence>
<dbReference type="GO" id="GO:0016020">
    <property type="term" value="C:membrane"/>
    <property type="evidence" value="ECO:0007669"/>
    <property type="project" value="InterPro"/>
</dbReference>
<keyword evidence="1" id="KW-0175">Coiled coil</keyword>
<accession>D6Z1M7</accession>
<dbReference type="InterPro" id="IPR003660">
    <property type="entry name" value="HAMP_dom"/>
</dbReference>
<keyword evidence="2" id="KW-0472">Membrane</keyword>
<keyword evidence="2" id="KW-0812">Transmembrane</keyword>
<dbReference type="KEGG" id="dak:DaAHT2_0748"/>
<dbReference type="AlphaFoldDB" id="D6Z1M7"/>
<name>D6Z1M7_DESAT</name>
<dbReference type="HOGENOM" id="CLU_1501173_0_0_7"/>
<dbReference type="EMBL" id="CP001940">
    <property type="protein sequence ID" value="ADH85452.1"/>
    <property type="molecule type" value="Genomic_DNA"/>
</dbReference>
<dbReference type="OrthoDB" id="5405756at2"/>
<dbReference type="eggNOG" id="COG5000">
    <property type="taxonomic scope" value="Bacteria"/>
</dbReference>
<feature type="coiled-coil region" evidence="1">
    <location>
        <begin position="132"/>
        <end position="159"/>
    </location>
</feature>
<dbReference type="RefSeq" id="WP_013162982.1">
    <property type="nucleotide sequence ID" value="NC_014216.1"/>
</dbReference>
<reference evidence="5" key="1">
    <citation type="submission" date="2010-02" db="EMBL/GenBank/DDBJ databases">
        <title>Complete sequence of Desulfurivibrio alkaliphilus AHT2.</title>
        <authorList>
            <consortium name="US DOE Joint Genome Institute"/>
            <person name="Pitluck S."/>
            <person name="Chertkov O."/>
            <person name="Detter J.C."/>
            <person name="Han C."/>
            <person name="Tapia R."/>
            <person name="Larimer F."/>
            <person name="Land M."/>
            <person name="Hauser L."/>
            <person name="Kyrpides N."/>
            <person name="Mikhailova N."/>
            <person name="Sorokin D.Y."/>
            <person name="Muyzer G."/>
            <person name="Woyke T."/>
        </authorList>
    </citation>
    <scope>NUCLEOTIDE SEQUENCE [LARGE SCALE GENOMIC DNA]</scope>
    <source>
        <strain evidence="5">DSM 19089 / UNIQEM U267 / AHT2</strain>
    </source>
</reference>
<evidence type="ECO:0000256" key="2">
    <source>
        <dbReference type="SAM" id="Phobius"/>
    </source>
</evidence>
<protein>
    <submittedName>
        <fullName evidence="4">Putative methyl-accepting chemotaxis sensory transducer</fullName>
    </submittedName>
</protein>
<evidence type="ECO:0000259" key="3">
    <source>
        <dbReference type="PROSITE" id="PS50885"/>
    </source>
</evidence>
<dbReference type="Proteomes" id="UP000001508">
    <property type="component" value="Chromosome"/>
</dbReference>
<dbReference type="STRING" id="589865.DaAHT2_0748"/>
<dbReference type="PROSITE" id="PS50885">
    <property type="entry name" value="HAMP"/>
    <property type="match status" value="1"/>
</dbReference>